<organism evidence="3">
    <name type="scientific">Nippostrongylus brasiliensis</name>
    <name type="common">Rat hookworm</name>
    <dbReference type="NCBI Taxonomy" id="27835"/>
    <lineage>
        <taxon>Eukaryota</taxon>
        <taxon>Metazoa</taxon>
        <taxon>Ecdysozoa</taxon>
        <taxon>Nematoda</taxon>
        <taxon>Chromadorea</taxon>
        <taxon>Rhabditida</taxon>
        <taxon>Rhabditina</taxon>
        <taxon>Rhabditomorpha</taxon>
        <taxon>Strongyloidea</taxon>
        <taxon>Heligmosomidae</taxon>
        <taxon>Nippostrongylus</taxon>
    </lineage>
</organism>
<dbReference type="EMBL" id="UYSL01008020">
    <property type="protein sequence ID" value="VDL67961.1"/>
    <property type="molecule type" value="Genomic_DNA"/>
</dbReference>
<reference evidence="3" key="1">
    <citation type="submission" date="2017-02" db="UniProtKB">
        <authorList>
            <consortium name="WormBaseParasite"/>
        </authorList>
    </citation>
    <scope>IDENTIFICATION</scope>
</reference>
<dbReference type="WBParaSite" id="NBR_0000437001-mRNA-1">
    <property type="protein sequence ID" value="NBR_0000437001-mRNA-1"/>
    <property type="gene ID" value="NBR_0000437001"/>
</dbReference>
<protein>
    <submittedName>
        <fullName evidence="3">PNP_UDP_1 domain-containing protein</fullName>
    </submittedName>
</protein>
<evidence type="ECO:0000313" key="2">
    <source>
        <dbReference type="Proteomes" id="UP000271162"/>
    </source>
</evidence>
<gene>
    <name evidence="1" type="ORF">NBR_LOCUS4372</name>
</gene>
<evidence type="ECO:0000313" key="3">
    <source>
        <dbReference type="WBParaSite" id="NBR_0000437001-mRNA-1"/>
    </source>
</evidence>
<dbReference type="AlphaFoldDB" id="A0A0N4XPB8"/>
<evidence type="ECO:0000313" key="1">
    <source>
        <dbReference type="EMBL" id="VDL67961.1"/>
    </source>
</evidence>
<reference evidence="1 2" key="2">
    <citation type="submission" date="2018-11" db="EMBL/GenBank/DDBJ databases">
        <authorList>
            <consortium name="Pathogen Informatics"/>
        </authorList>
    </citation>
    <scope>NUCLEOTIDE SEQUENCE [LARGE SCALE GENOMIC DNA]</scope>
</reference>
<name>A0A0N4XPB8_NIPBR</name>
<accession>A0A0N4XPB8</accession>
<proteinExistence type="predicted"/>
<sequence>ICSCHDYSQNEISEKLDKQVVALHCPSFQDGRALKCAYQEQSEQFCRRVNESYQLNNSTEHLLSDYTFRDARERVRVTERKIIAVLKQSEKSALTTALCSALGSEIDAVFILRVGCKGSQIEKDACNLGIPGLCLGMEEMVKASMEITEVEKKDQIKNVLEGYEAKNKTDRLEWANLAIDLGKNVSRILHCAESHNV</sequence>
<dbReference type="Proteomes" id="UP000271162">
    <property type="component" value="Unassembled WGS sequence"/>
</dbReference>
<keyword evidence="2" id="KW-1185">Reference proteome</keyword>